<dbReference type="OMA" id="TERFNWI"/>
<evidence type="ECO:0000259" key="5">
    <source>
        <dbReference type="PROSITE" id="PS50009"/>
    </source>
</evidence>
<evidence type="ECO:0000313" key="9">
    <source>
        <dbReference type="Proteomes" id="UP000078387"/>
    </source>
</evidence>
<protein>
    <submittedName>
        <fullName evidence="8">Ras guanine nucleotide exchange factor putative</fullName>
    </submittedName>
</protein>
<feature type="repeat" description="RCC1" evidence="3">
    <location>
        <begin position="170"/>
        <end position="221"/>
    </location>
</feature>
<dbReference type="GO" id="GO:0007264">
    <property type="term" value="P:small GTPase-mediated signal transduction"/>
    <property type="evidence" value="ECO:0007669"/>
    <property type="project" value="InterPro"/>
</dbReference>
<dbReference type="InterPro" id="IPR000408">
    <property type="entry name" value="Reg_chr_condens"/>
</dbReference>
<dbReference type="InterPro" id="IPR023578">
    <property type="entry name" value="Ras_GEF_dom_sf"/>
</dbReference>
<dbReference type="PROSITE" id="PS50010">
    <property type="entry name" value="DH_2"/>
    <property type="match status" value="1"/>
</dbReference>
<dbReference type="SUPFAM" id="SSF48366">
    <property type="entry name" value="Ras GEF"/>
    <property type="match status" value="1"/>
</dbReference>
<gene>
    <name evidence="8" type="ORF">CL6EHI_164860</name>
</gene>
<organism evidence="8 9">
    <name type="scientific">Entamoeba histolytica</name>
    <dbReference type="NCBI Taxonomy" id="5759"/>
    <lineage>
        <taxon>Eukaryota</taxon>
        <taxon>Amoebozoa</taxon>
        <taxon>Evosea</taxon>
        <taxon>Archamoebae</taxon>
        <taxon>Mastigamoebida</taxon>
        <taxon>Entamoebidae</taxon>
        <taxon>Entamoeba</taxon>
    </lineage>
</organism>
<dbReference type="PROSITE" id="PS50009">
    <property type="entry name" value="RASGEF_CAT"/>
    <property type="match status" value="1"/>
</dbReference>
<dbReference type="SMART" id="SM00147">
    <property type="entry name" value="RasGEF"/>
    <property type="match status" value="1"/>
</dbReference>
<feature type="repeat" description="RCC1" evidence="3">
    <location>
        <begin position="120"/>
        <end position="169"/>
    </location>
</feature>
<dbReference type="PRINTS" id="PR00633">
    <property type="entry name" value="RCCNDNSATION"/>
</dbReference>
<dbReference type="VEuPathDB" id="AmoebaDB:EHI8A_201620"/>
<evidence type="ECO:0000313" key="8">
    <source>
        <dbReference type="EMBL" id="GAT95251.1"/>
    </source>
</evidence>
<dbReference type="VEuPathDB" id="AmoebaDB:KM1_065390"/>
<dbReference type="PROSITE" id="PS50212">
    <property type="entry name" value="RASGEF_NTER"/>
    <property type="match status" value="1"/>
</dbReference>
<sequence>MYTSINLRNTKLILRSKCPFIDTVTSGNDEIPKYKFPSSVKDIVSSSTNILYVTETDDLYVSGHVFDPTSRGKVSLFSQSIIDNAKPDDIIKIPQKIEGVPKPIDKVSVGSYFCVVLSKGKLYSWGAYEGGQLGIQEVFNPSKPESIPQINDIKDVCCGGYHTLALNIWGEVFSWGKNEFGQLGRINTSKKEIPSQIPTLRGCVVSRIFCGGFCSACITDQGMGYIWGKHLKMKELKRIPTQLNLKGSSTSFPFIISIELACNDIFIVLHDGRLYRFIDFDQFEEVDLLSRIGVIRAVGGIHFTLVETDSSDVYQVYPKEGKTSTLSIMFKKKELGEDTHIRKICLNGGTTLVLFDKNPQYDAVKKIVLFLRKFLRQLEGVVSNYADPCASFIKQLENSMGRSTRMSTPRKSSKSSLGSRLDRSSVSAIEKEEEIYVPSTDDVQKIFYGIKPLAYSLPAILHNFVNVLNEWYPGTTLYESLEKFLELNITRQFVIISTNLGESFSTLQMIKKKSSDVQQFLKKQEQSFNQFEFDVIFDKRNDLPSLLLLPIKFLPQFYSLIKEYHKCLPPTHPDFIHIKQLFKQMDKLLSRINDSFHLDNIFDIVKCFPDENGSVSIISGTETELINRLYNMNLNDPEYVDMFLMIHKKFTSSEEVLKRFSEVYNNSNTSQEIKSCILSVINQWIRHYIADFEKKPELICMIRSFISKEINSDKIEVLNSTLCGVGTALALRMRNKVFLPIQTKIKIPYQYFLPGNVMPFAQTLNYFNSLIFSRVTYEELIVMNYNKPENKPLVPNIQNMIERFNWIGDTVVNCFNECPKGDKIQFIQGLILFMKTIQQLKDIHFLVALAYTLPRLDLDSIKSKKISEEDKNYLNEIEELCSFKQNYKYLRAYLNQLETPYIPFIGILSKDLMLIDEGNPDKLGDGTINLYKWRKVYELIQQVLNAKGQTTKSSCYNEEIQILVQRIYSL</sequence>
<proteinExistence type="predicted"/>
<dbReference type="Pfam" id="PF00621">
    <property type="entry name" value="RhoGEF"/>
    <property type="match status" value="1"/>
</dbReference>
<dbReference type="SUPFAM" id="SSF50985">
    <property type="entry name" value="RCC1/BLIP-II"/>
    <property type="match status" value="1"/>
</dbReference>
<feature type="compositionally biased region" description="Low complexity" evidence="4">
    <location>
        <begin position="402"/>
        <end position="425"/>
    </location>
</feature>
<evidence type="ECO:0000256" key="4">
    <source>
        <dbReference type="SAM" id="MobiDB-lite"/>
    </source>
</evidence>
<dbReference type="EMBL" id="BDEQ01000001">
    <property type="protein sequence ID" value="GAT95251.1"/>
    <property type="molecule type" value="Genomic_DNA"/>
</dbReference>
<dbReference type="PROSITE" id="PS50012">
    <property type="entry name" value="RCC1_3"/>
    <property type="match status" value="2"/>
</dbReference>
<dbReference type="InterPro" id="IPR036964">
    <property type="entry name" value="RASGEF_cat_dom_sf"/>
</dbReference>
<accession>A0A5K1UCC0</accession>
<evidence type="ECO:0000256" key="1">
    <source>
        <dbReference type="ARBA" id="ARBA00022658"/>
    </source>
</evidence>
<dbReference type="Gene3D" id="1.20.870.10">
    <property type="entry name" value="Son of sevenless (SoS) protein Chain: S domain 1"/>
    <property type="match status" value="1"/>
</dbReference>
<name>A0A5K1UCC0_ENTHI</name>
<dbReference type="Pfam" id="PF00415">
    <property type="entry name" value="RCC1"/>
    <property type="match status" value="2"/>
</dbReference>
<dbReference type="VEuPathDB" id="AmoebaDB:EHI7A_068140"/>
<evidence type="ECO:0000256" key="3">
    <source>
        <dbReference type="PROSITE-ProRule" id="PRU00235"/>
    </source>
</evidence>
<dbReference type="VEuPathDB" id="AmoebaDB:KM1_256030"/>
<dbReference type="SUPFAM" id="SSF48065">
    <property type="entry name" value="DBL homology domain (DH-domain)"/>
    <property type="match status" value="1"/>
</dbReference>
<dbReference type="GO" id="GO:0005085">
    <property type="term" value="F:guanyl-nucleotide exchange factor activity"/>
    <property type="evidence" value="ECO:0007669"/>
    <property type="project" value="UniProtKB-KW"/>
</dbReference>
<dbReference type="Gene3D" id="1.20.900.10">
    <property type="entry name" value="Dbl homology (DH) domain"/>
    <property type="match status" value="1"/>
</dbReference>
<evidence type="ECO:0000259" key="7">
    <source>
        <dbReference type="PROSITE" id="PS50212"/>
    </source>
</evidence>
<dbReference type="InterPro" id="IPR000651">
    <property type="entry name" value="Ras-like_Gua-exchang_fac_N"/>
</dbReference>
<feature type="region of interest" description="Disordered" evidence="4">
    <location>
        <begin position="401"/>
        <end position="425"/>
    </location>
</feature>
<dbReference type="Pfam" id="PF00617">
    <property type="entry name" value="RasGEF"/>
    <property type="match status" value="1"/>
</dbReference>
<feature type="domain" description="N-terminal Ras-GEF" evidence="7">
    <location>
        <begin position="613"/>
        <end position="730"/>
    </location>
</feature>
<dbReference type="SMART" id="SM00229">
    <property type="entry name" value="RasGEFN"/>
    <property type="match status" value="1"/>
</dbReference>
<dbReference type="InterPro" id="IPR000219">
    <property type="entry name" value="DH_dom"/>
</dbReference>
<dbReference type="PROSITE" id="PS00626">
    <property type="entry name" value="RCC1_2"/>
    <property type="match status" value="1"/>
</dbReference>
<dbReference type="VEuPathDB" id="AmoebaDB:EHI7A_165240"/>
<feature type="domain" description="DH" evidence="6">
    <location>
        <begin position="359"/>
        <end position="595"/>
    </location>
</feature>
<dbReference type="Proteomes" id="UP000078387">
    <property type="component" value="Unassembled WGS sequence"/>
</dbReference>
<dbReference type="VEuPathDB" id="AmoebaDB:EHI5A_233140"/>
<dbReference type="VEuPathDB" id="AmoebaDB:EHI_164860"/>
<evidence type="ECO:0000259" key="6">
    <source>
        <dbReference type="PROSITE" id="PS50010"/>
    </source>
</evidence>
<feature type="domain" description="Ras-GEF" evidence="5">
    <location>
        <begin position="756"/>
        <end position="970"/>
    </location>
</feature>
<dbReference type="VEuPathDB" id="AmoebaDB:EHI8A_070990"/>
<dbReference type="Gene3D" id="2.130.10.30">
    <property type="entry name" value="Regulator of chromosome condensation 1/beta-lactamase-inhibitor protein II"/>
    <property type="match status" value="1"/>
</dbReference>
<dbReference type="InterPro" id="IPR008937">
    <property type="entry name" value="Ras-like_GEF"/>
</dbReference>
<dbReference type="VEuPathDB" id="AmoebaDB:EHI5A_170680"/>
<dbReference type="PANTHER" id="PTHR23113:SF99">
    <property type="entry name" value="RASGEF DOMAIN-CONTAINING PROTEIN"/>
    <property type="match status" value="1"/>
</dbReference>
<dbReference type="CDD" id="cd06224">
    <property type="entry name" value="REM"/>
    <property type="match status" value="1"/>
</dbReference>
<dbReference type="Gene3D" id="1.10.840.10">
    <property type="entry name" value="Ras guanine-nucleotide exchange factors catalytic domain"/>
    <property type="match status" value="1"/>
</dbReference>
<dbReference type="Pfam" id="PF00618">
    <property type="entry name" value="RasGEF_N"/>
    <property type="match status" value="1"/>
</dbReference>
<dbReference type="PANTHER" id="PTHR23113">
    <property type="entry name" value="GUANINE NUCLEOTIDE EXCHANGE FACTOR"/>
    <property type="match status" value="1"/>
</dbReference>
<reference evidence="8 9" key="1">
    <citation type="submission" date="2016-05" db="EMBL/GenBank/DDBJ databases">
        <title>First whole genome sequencing of Entamoeba histolytica HM1:IMSS-clone-6.</title>
        <authorList>
            <person name="Mukherjee Avik.K."/>
            <person name="Izumyama S."/>
            <person name="Nakada-Tsukui K."/>
            <person name="Nozaki T."/>
        </authorList>
    </citation>
    <scope>NUCLEOTIDE SEQUENCE [LARGE SCALE GENOMIC DNA]</scope>
    <source>
        <strain evidence="8 9">HM1:IMSS clone 6</strain>
    </source>
</reference>
<evidence type="ECO:0000256" key="2">
    <source>
        <dbReference type="PROSITE-ProRule" id="PRU00168"/>
    </source>
</evidence>
<dbReference type="InterPro" id="IPR035899">
    <property type="entry name" value="DBL_dom_sf"/>
</dbReference>
<dbReference type="InterPro" id="IPR001895">
    <property type="entry name" value="RASGEF_cat_dom"/>
</dbReference>
<keyword evidence="1 2" id="KW-0344">Guanine-nucleotide releasing factor</keyword>
<dbReference type="InterPro" id="IPR009091">
    <property type="entry name" value="RCC1/BLIP-II"/>
</dbReference>
<comment type="caution">
    <text evidence="8">The sequence shown here is derived from an EMBL/GenBank/DDBJ whole genome shotgun (WGS) entry which is preliminary data.</text>
</comment>
<dbReference type="AlphaFoldDB" id="A0A5K1UCC0"/>